<gene>
    <name evidence="1" type="ORF">MEUPH1_LOCUS2128</name>
</gene>
<organism evidence="1 2">
    <name type="scientific">Macrosiphum euphorbiae</name>
    <name type="common">potato aphid</name>
    <dbReference type="NCBI Taxonomy" id="13131"/>
    <lineage>
        <taxon>Eukaryota</taxon>
        <taxon>Metazoa</taxon>
        <taxon>Ecdysozoa</taxon>
        <taxon>Arthropoda</taxon>
        <taxon>Hexapoda</taxon>
        <taxon>Insecta</taxon>
        <taxon>Pterygota</taxon>
        <taxon>Neoptera</taxon>
        <taxon>Paraneoptera</taxon>
        <taxon>Hemiptera</taxon>
        <taxon>Sternorrhyncha</taxon>
        <taxon>Aphidomorpha</taxon>
        <taxon>Aphidoidea</taxon>
        <taxon>Aphididae</taxon>
        <taxon>Macrosiphini</taxon>
        <taxon>Macrosiphum</taxon>
    </lineage>
</organism>
<comment type="caution">
    <text evidence="1">The sequence shown here is derived from an EMBL/GenBank/DDBJ whole genome shotgun (WGS) entry which is preliminary data.</text>
</comment>
<keyword evidence="2" id="KW-1185">Reference proteome</keyword>
<dbReference type="AlphaFoldDB" id="A0AAV0VL79"/>
<proteinExistence type="predicted"/>
<evidence type="ECO:0000313" key="2">
    <source>
        <dbReference type="Proteomes" id="UP001160148"/>
    </source>
</evidence>
<dbReference type="Proteomes" id="UP001160148">
    <property type="component" value="Unassembled WGS sequence"/>
</dbReference>
<accession>A0AAV0VL79</accession>
<dbReference type="EMBL" id="CARXXK010000001">
    <property type="protein sequence ID" value="CAI6345072.1"/>
    <property type="molecule type" value="Genomic_DNA"/>
</dbReference>
<protein>
    <submittedName>
        <fullName evidence="1">Uncharacterized protein</fullName>
    </submittedName>
</protein>
<sequence length="172" mass="20591">MCRVILEVVISPNRRILQNAEIIESPVVRGANPDTIIYLRRLHQEYSLINNSGEKKRIWSAHARSVSLRCNVELRVLCMLMRESHYDRTIPEDEVIIQLSFCVLLHSSRTIRRHTQYYIIMQLVYGFRRIAMFDSERIREQLEMQWTMNVMTILTYLNFDFHTSRFILQPCQ</sequence>
<reference evidence="1 2" key="1">
    <citation type="submission" date="2023-01" db="EMBL/GenBank/DDBJ databases">
        <authorList>
            <person name="Whitehead M."/>
        </authorList>
    </citation>
    <scope>NUCLEOTIDE SEQUENCE [LARGE SCALE GENOMIC DNA]</scope>
</reference>
<evidence type="ECO:0000313" key="1">
    <source>
        <dbReference type="EMBL" id="CAI6345072.1"/>
    </source>
</evidence>
<name>A0AAV0VL79_9HEMI</name>